<accession>A0A8B3RZ32</accession>
<evidence type="ECO:0000313" key="2">
    <source>
        <dbReference type="Proteomes" id="UP000291831"/>
    </source>
</evidence>
<organism evidence="1 2">
    <name type="scientific">Candidatus Argoarchaeum ethanivorans</name>
    <dbReference type="NCBI Taxonomy" id="2608793"/>
    <lineage>
        <taxon>Archaea</taxon>
        <taxon>Methanobacteriati</taxon>
        <taxon>Methanobacteriota</taxon>
        <taxon>Stenosarchaea group</taxon>
        <taxon>Methanomicrobia</taxon>
        <taxon>Methanosarcinales</taxon>
        <taxon>Methanosarcinales incertae sedis</taxon>
        <taxon>GOM Arc I cluster</taxon>
        <taxon>Candidatus Argoarchaeum</taxon>
    </lineage>
</organism>
<dbReference type="EMBL" id="RPGO01000035">
    <property type="protein sequence ID" value="RZB28785.1"/>
    <property type="molecule type" value="Genomic_DNA"/>
</dbReference>
<proteinExistence type="predicted"/>
<evidence type="ECO:0000313" key="1">
    <source>
        <dbReference type="EMBL" id="RZB28785.1"/>
    </source>
</evidence>
<reference evidence="2" key="1">
    <citation type="submission" date="2019-01" db="EMBL/GenBank/DDBJ databases">
        <title>Anaerobic oxidation of ethane by archaea from a marine hydrocarbon seep.</title>
        <authorList>
            <person name="Musat F."/>
        </authorList>
    </citation>
    <scope>NUCLEOTIDE SEQUENCE [LARGE SCALE GENOMIC DNA]</scope>
</reference>
<comment type="caution">
    <text evidence="1">The sequence shown here is derived from an EMBL/GenBank/DDBJ whole genome shotgun (WGS) entry which is preliminary data.</text>
</comment>
<protein>
    <submittedName>
        <fullName evidence="1">Uncharacterized protein</fullName>
    </submittedName>
</protein>
<sequence length="354" mass="40933">MRGYNPLNIPFEKVEEKEGTLEFRIAKGNLMDASLENILFFDIQVLDSRFALHRDKNIDLVFTHWNTKTGIRVAKVNIKEFNSDRGLFIALTWSEKENYLYVGEEGGLNLKSSKAEQRGGEIRIGKNGALYQIGDEDIEVGGYRVREAGRDVLEPSAKEIWDFTVTKVNILIEGCKLKDFLFESTLVQQCLIMLVTGFEVYTRTRFVELEKEGRKPNIEGLMKEFDRKGSVKEEIENYAKSMEKSILESMLEVRKGKGLINFQNWEDCKTAYKKAYEIKFGEIPNLKGGILKSIQKYIDLRHEIIHSKYDMTVLNFDKVPPEEPIFASKELIEQARDDFIEFVEKLHREMEAVG</sequence>
<dbReference type="Proteomes" id="UP000291831">
    <property type="component" value="Unassembled WGS sequence"/>
</dbReference>
<gene>
    <name evidence="1" type="ORF">AEth_01787</name>
</gene>
<dbReference type="AlphaFoldDB" id="A0A8B3RZ32"/>
<name>A0A8B3RZ32_9EURY</name>